<evidence type="ECO:0000256" key="2">
    <source>
        <dbReference type="ARBA" id="ARBA00011322"/>
    </source>
</evidence>
<dbReference type="Proteomes" id="UP000295758">
    <property type="component" value="Unassembled WGS sequence"/>
</dbReference>
<comment type="caution">
    <text evidence="6">The sequence shown here is derived from an EMBL/GenBank/DDBJ whole genome shotgun (WGS) entry which is preliminary data.</text>
</comment>
<dbReference type="InterPro" id="IPR027417">
    <property type="entry name" value="P-loop_NTPase"/>
</dbReference>
<dbReference type="Gene3D" id="1.10.287.1490">
    <property type="match status" value="1"/>
</dbReference>
<dbReference type="Gene3D" id="3.40.50.300">
    <property type="entry name" value="P-loop containing nucleotide triphosphate hydrolases"/>
    <property type="match status" value="2"/>
</dbReference>
<gene>
    <name evidence="6" type="ORF">BY453_1379</name>
</gene>
<accession>A0A4R7DZZ8</accession>
<dbReference type="SUPFAM" id="SSF52540">
    <property type="entry name" value="P-loop containing nucleoside triphosphate hydrolases"/>
    <property type="match status" value="1"/>
</dbReference>
<dbReference type="PANTHER" id="PTHR32114:SF2">
    <property type="entry name" value="ABC TRANSPORTER ABCH.3"/>
    <property type="match status" value="1"/>
</dbReference>
<dbReference type="AlphaFoldDB" id="A0A4R7DZZ8"/>
<dbReference type="InterPro" id="IPR038729">
    <property type="entry name" value="Rad50/SbcC_AAA"/>
</dbReference>
<reference evidence="6 7" key="1">
    <citation type="submission" date="2019-03" db="EMBL/GenBank/DDBJ databases">
        <title>Deep subsurface shale carbon reservoir microbial communities from Ohio and West Virginia, USA.</title>
        <authorList>
            <person name="Wrighton K."/>
        </authorList>
    </citation>
    <scope>NUCLEOTIDE SEQUENCE [LARGE SCALE GENOMIC DNA]</scope>
    <source>
        <strain evidence="6 7">UTICA-S4D12</strain>
    </source>
</reference>
<evidence type="ECO:0000256" key="1">
    <source>
        <dbReference type="ARBA" id="ARBA00006930"/>
    </source>
</evidence>
<feature type="coiled-coil region" evidence="4">
    <location>
        <begin position="412"/>
        <end position="529"/>
    </location>
</feature>
<comment type="similarity">
    <text evidence="1">Belongs to the SMC family. SbcC subfamily.</text>
</comment>
<dbReference type="NCBIfam" id="TIGR03185">
    <property type="entry name" value="DNA_S_dndD"/>
    <property type="match status" value="1"/>
</dbReference>
<evidence type="ECO:0000313" key="6">
    <source>
        <dbReference type="EMBL" id="TDS26202.1"/>
    </source>
</evidence>
<evidence type="ECO:0000256" key="3">
    <source>
        <dbReference type="ARBA" id="ARBA00013368"/>
    </source>
</evidence>
<protein>
    <recommendedName>
        <fullName evidence="3">Nuclease SbcCD subunit C</fullName>
    </recommendedName>
</protein>
<dbReference type="Pfam" id="PF13476">
    <property type="entry name" value="AAA_23"/>
    <property type="match status" value="1"/>
</dbReference>
<name>A0A4R7DZZ8_9FIRM</name>
<evidence type="ECO:0000256" key="4">
    <source>
        <dbReference type="SAM" id="Coils"/>
    </source>
</evidence>
<keyword evidence="4" id="KW-0175">Coiled coil</keyword>
<feature type="domain" description="Rad50/SbcC-type AAA" evidence="5">
    <location>
        <begin position="11"/>
        <end position="294"/>
    </location>
</feature>
<evidence type="ECO:0000313" key="7">
    <source>
        <dbReference type="Proteomes" id="UP000295758"/>
    </source>
</evidence>
<dbReference type="GO" id="GO:0006302">
    <property type="term" value="P:double-strand break repair"/>
    <property type="evidence" value="ECO:0007669"/>
    <property type="project" value="InterPro"/>
</dbReference>
<sequence>MEVISVKLNKFELNNFGIYYENIEIDLSTKDNNIILIGGENGAGKTTLLNAIKICLYGSISMGFKTNTEQYLNEIKNYYNYSADNENKRNMYLKMKLTLNYKGDKIPLLIERSWEPNNNFKEVFSVFNLSNHENIEENDFKDYFHNVFPPSLFDFFIFDGELINDMFYTKEFNNIFKNSVKTVLNLNLPETIRNDLEKVQQKRSNENISSIEKEYNKLKFKTKNLKEKIQEKKNNLTDIKEEIKNKKSKKEALEKRFNEEGGIYATERNEFKNKISNLENEKIKIKDEINKLTETLLPFFMNENLLIEIKKQLEKESGFKTYNEFNDKISDEKLMKIKNKLINNNLNENINIDKYVEIVIDEVKSTFKPKNINDNFTSIHYLSYPEEERLLNIINKIISFNKEQILVKVDSLNEIQNEIYNYKQKLKINEENSDLKNLLKNIEKQNVDIGRLKEKQDSIIDQIEELELEFDKINEEKNDKYDELKGLKKEINIPVICEKVDSVLEQFVNIQLNNKLDELENKFLEIINKLFSIENYITSIEINRETYKINLYGSNQNKLLNLSSGEQELVILALLWSLSEMSKRIYPLVFDTLLGRIDEKHRDNIIKFLLAKSKKQIIILSTDSEINEYHYDKIAPFIERDYLIFKKDKLNHKSIIEKNFFYRKEQVI</sequence>
<comment type="subunit">
    <text evidence="2">Heterodimer of SbcC and SbcD.</text>
</comment>
<feature type="coiled-coil region" evidence="4">
    <location>
        <begin position="208"/>
        <end position="295"/>
    </location>
</feature>
<organism evidence="6 7">
    <name type="scientific">Halanaerobium congolense</name>
    <dbReference type="NCBI Taxonomy" id="54121"/>
    <lineage>
        <taxon>Bacteria</taxon>
        <taxon>Bacillati</taxon>
        <taxon>Bacillota</taxon>
        <taxon>Clostridia</taxon>
        <taxon>Halanaerobiales</taxon>
        <taxon>Halanaerobiaceae</taxon>
        <taxon>Halanaerobium</taxon>
    </lineage>
</organism>
<proteinExistence type="inferred from homology"/>
<dbReference type="PANTHER" id="PTHR32114">
    <property type="entry name" value="ABC TRANSPORTER ABCH.3"/>
    <property type="match status" value="1"/>
</dbReference>
<dbReference type="GO" id="GO:0016887">
    <property type="term" value="F:ATP hydrolysis activity"/>
    <property type="evidence" value="ECO:0007669"/>
    <property type="project" value="InterPro"/>
</dbReference>
<dbReference type="EMBL" id="SOAA01000037">
    <property type="protein sequence ID" value="TDS26202.1"/>
    <property type="molecule type" value="Genomic_DNA"/>
</dbReference>
<dbReference type="InterPro" id="IPR017599">
    <property type="entry name" value="DNA_S_DndD"/>
</dbReference>
<evidence type="ECO:0000259" key="5">
    <source>
        <dbReference type="Pfam" id="PF13476"/>
    </source>
</evidence>